<name>A0A8S5MXC2_9CAUD</name>
<dbReference type="InterPro" id="IPR000477">
    <property type="entry name" value="RT_dom"/>
</dbReference>
<dbReference type="SUPFAM" id="SSF56672">
    <property type="entry name" value="DNA/RNA polymerases"/>
    <property type="match status" value="1"/>
</dbReference>
<dbReference type="Pfam" id="PF00078">
    <property type="entry name" value="RVT_1"/>
    <property type="match status" value="1"/>
</dbReference>
<evidence type="ECO:0000259" key="1">
    <source>
        <dbReference type="PROSITE" id="PS50878"/>
    </source>
</evidence>
<dbReference type="PANTHER" id="PTHR34047">
    <property type="entry name" value="NUCLEAR INTRON MATURASE 1, MITOCHONDRIAL-RELATED"/>
    <property type="match status" value="1"/>
</dbReference>
<organism evidence="2">
    <name type="scientific">Myoviridae sp. ctRRy11</name>
    <dbReference type="NCBI Taxonomy" id="2826651"/>
    <lineage>
        <taxon>Viruses</taxon>
        <taxon>Duplodnaviria</taxon>
        <taxon>Heunggongvirae</taxon>
        <taxon>Uroviricota</taxon>
        <taxon>Caudoviricetes</taxon>
    </lineage>
</organism>
<dbReference type="PROSITE" id="PS50878">
    <property type="entry name" value="RT_POL"/>
    <property type="match status" value="1"/>
</dbReference>
<reference evidence="2" key="1">
    <citation type="journal article" date="2021" name="Proc. Natl. Acad. Sci. U.S.A.">
        <title>A Catalog of Tens of Thousands of Viruses from Human Metagenomes Reveals Hidden Associations with Chronic Diseases.</title>
        <authorList>
            <person name="Tisza M.J."/>
            <person name="Buck C.B."/>
        </authorList>
    </citation>
    <scope>NUCLEOTIDE SEQUENCE</scope>
    <source>
        <strain evidence="2">CtRRy11</strain>
    </source>
</reference>
<sequence>MENLRLAYKNSRKGKAKKKLVKMVDENPEKYLQEIRESLLNKTYKTSKYRSFILREREKNRNVVDLPYYPDRIVHWALMIHIEPIFKRLFIQDTYAAIPGKGSHKALYKLHKFMKDKEGTKYCLKLDVKKYFNNIDKDVLKKMLRKYIKCNDTLWLLDEIIDSYPQGIPIGNYTSQYFGNFFLTGLDHWLKEVKRVKYYLRYMDDMIILAPTKTELHQLRQDIAEYIKPLGLELKHNYQVFPTDSRGIDYVGYRSFYDFTLLRKGTKKRMKKATRIIKRRAENKQDLTSRNLGAFASYNGILKHCSSYRLRQNSLSQVEKYIKKEIKKCKTTKKLSEVKQTDQKS</sequence>
<feature type="domain" description="Reverse transcriptase" evidence="1">
    <location>
        <begin position="1"/>
        <end position="255"/>
    </location>
</feature>
<accession>A0A8S5MXC2</accession>
<dbReference type="InterPro" id="IPR051083">
    <property type="entry name" value="GrpII_Intron_Splice-Mob/Def"/>
</dbReference>
<protein>
    <recommendedName>
        <fullName evidence="1">Reverse transcriptase domain-containing protein</fullName>
    </recommendedName>
</protein>
<dbReference type="InterPro" id="IPR043502">
    <property type="entry name" value="DNA/RNA_pol_sf"/>
</dbReference>
<dbReference type="PANTHER" id="PTHR34047:SF8">
    <property type="entry name" value="PROTEIN YKFC"/>
    <property type="match status" value="1"/>
</dbReference>
<evidence type="ECO:0000313" key="2">
    <source>
        <dbReference type="EMBL" id="DAD87006.1"/>
    </source>
</evidence>
<dbReference type="EMBL" id="BK015012">
    <property type="protein sequence ID" value="DAD87006.1"/>
    <property type="molecule type" value="Genomic_DNA"/>
</dbReference>
<proteinExistence type="predicted"/>
<dbReference type="CDD" id="cd01646">
    <property type="entry name" value="RT_Bac_retron_I"/>
    <property type="match status" value="1"/>
</dbReference>